<evidence type="ECO:0000256" key="1">
    <source>
        <dbReference type="SAM" id="Phobius"/>
    </source>
</evidence>
<dbReference type="Proteomes" id="UP000639338">
    <property type="component" value="Unassembled WGS sequence"/>
</dbReference>
<comment type="caution">
    <text evidence="2">The sequence shown here is derived from an EMBL/GenBank/DDBJ whole genome shotgun (WGS) entry which is preliminary data.</text>
</comment>
<proteinExistence type="predicted"/>
<accession>A0A834XZH4</accession>
<evidence type="ECO:0000313" key="3">
    <source>
        <dbReference type="Proteomes" id="UP000639338"/>
    </source>
</evidence>
<evidence type="ECO:0000313" key="2">
    <source>
        <dbReference type="EMBL" id="KAF7995106.1"/>
    </source>
</evidence>
<sequence>MDYEEYYKNHVRKNKRLIGFLKDKLLINIQPPNGKLLNCIAIQHNIKKDNTEKEDFYYEILANDLFDYKGNYDNCTFEIPRLYRDHFTKWLIRTNFTDPQTNDWNIVDNFFTIHNKLTINQTDVMNEYIKDEIENTIVNLYNYDMKKLNETKIIINSKIGSKIMLNSTKIKEKINNCYAVRIKNNKNMIIDKITNGTVWKLFDDDINDEVGSSCSMIISNVQIELVGYFIIVTHFNERNEFKLIWDIFIINATKNIQPRPSDLISMENNKNVNVFIQYEFNDNDDCKIHHNNKLIKRYKWNTTFEDDDDIKNCNIQDSCCFKIFVNNNTIGNWFIEKKNEHLTINGDIKLRNINHTNDVDDTSNKMIYKLWNEGSIGEITMDSYENYLCQLHQLYNSDILLKSFDCKYRVENVTMSDVGNFLAYYYVGYPKWYIKENYIIEIKDKNGVTVGVNETENSINILCKGPIKKDMIKCEFKKFDNTIITFPSVIKNNKYNYFGIGLKNLSNDQFPECGLTINNPLDDDYKKWICYLQYDNNNYTTDVFIHKNNHDNETVDFYDDNENKSKYIYVKIGTNFKIKCQIKTKINYCQIQSPNGTYYQVTNEIKTSNSLQYFGDGYDNGDCGGVIENASYQDNGNWTCVYRIGKKSKFKKIIPVIVRDITVNITIDESSLKNYTKLKCHVFPIDEEIAYCQWEHPARKSIETDDGKYSIDIENFTIKFAYRNKEDVEYIKDEIENTIVNLYNYDMKKLNETKIIINSKIGSKIMLNSTKIKEKINNCYAVRIKNNKNMIIDKITNGTVWKLFDDDINDEVGSSCSMIISNVQIELVGYFIIVTHFNERNEFKLIWDIFIINATKNIQPRPSDLISMENNKNVNVFIQYEFNDNDDCKIYHNNKLIKKYKWNTTFEDDDDIKNCNIQDKQNVFITEQMDPLPSKNLYAVFGEYLTVSLNVEHRENSSCTIKKICHVECNQQSNLVKFQRVGACGFRVRADESSSWLISQQTRHYLRHGSFDISIRKTTIPVKLSFYDNTSAVIPLDSFDKSFCKIKRPNTKKKYYGLEYFIENIDKSNEGKWEVEYYNNLNGDEDAEELIHTKIYQVTVEDKPEVFVDIFINNNRTMAKIGCKIQFESLKQCTFEGPHGTVVNEQVTAENSRYNIEVLNKIETSDDLSKCELTIYNLTTRDSGSWKCSLRDDIHTVNQTLFMNDQSMTSINYMFKTIYQEFNINCTENNEWQSCSLQHPDGKIDIYNKKNKSILNTCGIKINEAKLKHTGNWTCKILNSDGVTETKKIFSVKITKDKVVPIIKHEIVDKKKETILEAMPFSDDGDERIEKCIWEHPNGDDLRDHDKYIIHSNNETCSLRIKDTKENDKGTWICRIELSTLKNTTLIRTAYFDLHEVESTWRFIVTIGQWTVTIFYLVLLVGSLLWYILHVNTVSTNKNDECKSTKRLLEKPSIEVRAINSNINSV</sequence>
<reference evidence="2 3" key="1">
    <citation type="submission" date="2020-08" db="EMBL/GenBank/DDBJ databases">
        <title>Aphidius gifuensis genome sequencing and assembly.</title>
        <authorList>
            <person name="Du Z."/>
        </authorList>
    </citation>
    <scope>NUCLEOTIDE SEQUENCE [LARGE SCALE GENOMIC DNA]</scope>
    <source>
        <strain evidence="2">YNYX2018</strain>
        <tissue evidence="2">Adults</tissue>
    </source>
</reference>
<dbReference type="OrthoDB" id="6345017at2759"/>
<protein>
    <submittedName>
        <fullName evidence="2">Uncharacterized protein</fullName>
    </submittedName>
</protein>
<organism evidence="2 3">
    <name type="scientific">Aphidius gifuensis</name>
    <name type="common">Parasitoid wasp</name>
    <dbReference type="NCBI Taxonomy" id="684658"/>
    <lineage>
        <taxon>Eukaryota</taxon>
        <taxon>Metazoa</taxon>
        <taxon>Ecdysozoa</taxon>
        <taxon>Arthropoda</taxon>
        <taxon>Hexapoda</taxon>
        <taxon>Insecta</taxon>
        <taxon>Pterygota</taxon>
        <taxon>Neoptera</taxon>
        <taxon>Endopterygota</taxon>
        <taxon>Hymenoptera</taxon>
        <taxon>Apocrita</taxon>
        <taxon>Ichneumonoidea</taxon>
        <taxon>Braconidae</taxon>
        <taxon>Aphidiinae</taxon>
        <taxon>Aphidius</taxon>
    </lineage>
</organism>
<dbReference type="EMBL" id="JACMRX010000002">
    <property type="protein sequence ID" value="KAF7995106.1"/>
    <property type="molecule type" value="Genomic_DNA"/>
</dbReference>
<gene>
    <name evidence="2" type="ORF">HCN44_004578</name>
</gene>
<dbReference type="InterPro" id="IPR036179">
    <property type="entry name" value="Ig-like_dom_sf"/>
</dbReference>
<dbReference type="SUPFAM" id="SSF48726">
    <property type="entry name" value="Immunoglobulin"/>
    <property type="match status" value="1"/>
</dbReference>
<dbReference type="Gene3D" id="2.60.40.10">
    <property type="entry name" value="Immunoglobulins"/>
    <property type="match status" value="1"/>
</dbReference>
<dbReference type="InterPro" id="IPR013783">
    <property type="entry name" value="Ig-like_fold"/>
</dbReference>
<name>A0A834XZH4_APHGI</name>
<keyword evidence="1" id="KW-0472">Membrane</keyword>
<dbReference type="PANTHER" id="PTHR11422">
    <property type="entry name" value="T-CELL SURFACE GLYCOPROTEIN CD4"/>
    <property type="match status" value="1"/>
</dbReference>
<feature type="transmembrane region" description="Helical" evidence="1">
    <location>
        <begin position="1407"/>
        <end position="1429"/>
    </location>
</feature>
<keyword evidence="1" id="KW-0812">Transmembrane</keyword>
<keyword evidence="3" id="KW-1185">Reference proteome</keyword>
<keyword evidence="1" id="KW-1133">Transmembrane helix</keyword>